<feature type="domain" description="Cation/H+ exchanger transmembrane" evidence="11">
    <location>
        <begin position="11"/>
        <end position="395"/>
    </location>
</feature>
<sequence length="510" mass="54381">MSFFESLLVLLLLSIALLQVSRRLGLPYPAMLAASGMLVALIPGAPQITLDPAMALALFIAPTLLDAAYDFPATLARRFWPPLLVLAAGGVLLTACLVAWLGVRYAALPLPAALVLGAIVAPPDAVAATAVLSNLSVPANTEAVLKGESLFNDAVALLLFGGALAVQEQGGLHWIGVVHLGLAAPGGIAFGIACAVLSRLTTRFTTGTLGGNLLQFVSTCLVWIVAERLGVSAVLCVVAYAMTLASTHTDASSARMRVHSYAVWATAVFLLNVLAFLFMGMQVRTILARMQTTRLDQALFFAAIVLVAVVLVRFAVVMASNRLAAHIPAYRGHAEPPTMCAGILVGWCGMRGLVTLATAFALPADFPKRDLVTLTAFAVVMGTLVLQGLTLAPLIRLLRLDRSEDAAQALSRAREALIKAGRDSLDGEDGREAMLVRKTYAARSEAEHLWADQGRYRALALGAIAAERAALQRMHRSHELDAACYDTLLEELDWRELALLPDEHRRIEES</sequence>
<evidence type="ECO:0000256" key="9">
    <source>
        <dbReference type="ARBA" id="ARBA00023201"/>
    </source>
</evidence>
<comment type="caution">
    <text evidence="12">The sequence shown here is derived from an EMBL/GenBank/DDBJ whole genome shotgun (WGS) entry which is preliminary data.</text>
</comment>
<accession>A0ABT1W950</accession>
<evidence type="ECO:0000259" key="11">
    <source>
        <dbReference type="Pfam" id="PF00999"/>
    </source>
</evidence>
<feature type="transmembrane region" description="Helical" evidence="10">
    <location>
        <begin position="83"/>
        <end position="107"/>
    </location>
</feature>
<evidence type="ECO:0000313" key="12">
    <source>
        <dbReference type="EMBL" id="MCQ8279418.1"/>
    </source>
</evidence>
<keyword evidence="6" id="KW-0915">Sodium</keyword>
<name>A0ABT1W950_9PROT</name>
<evidence type="ECO:0000256" key="2">
    <source>
        <dbReference type="ARBA" id="ARBA00022448"/>
    </source>
</evidence>
<evidence type="ECO:0000256" key="1">
    <source>
        <dbReference type="ARBA" id="ARBA00004651"/>
    </source>
</evidence>
<dbReference type="RefSeq" id="WP_422864903.1">
    <property type="nucleotide sequence ID" value="NZ_JAMSKV010000012.1"/>
</dbReference>
<keyword evidence="8 10" id="KW-0472">Membrane</keyword>
<dbReference type="EMBL" id="JAMSKV010000012">
    <property type="protein sequence ID" value="MCQ8279418.1"/>
    <property type="molecule type" value="Genomic_DNA"/>
</dbReference>
<feature type="transmembrane region" description="Helical" evidence="10">
    <location>
        <begin position="113"/>
        <end position="137"/>
    </location>
</feature>
<feature type="transmembrane region" description="Helical" evidence="10">
    <location>
        <begin position="299"/>
        <end position="319"/>
    </location>
</feature>
<feature type="transmembrane region" description="Helical" evidence="10">
    <location>
        <begin position="232"/>
        <end position="249"/>
    </location>
</feature>
<keyword evidence="4 10" id="KW-0812">Transmembrane</keyword>
<gene>
    <name evidence="12" type="ORF">NFI95_13310</name>
</gene>
<evidence type="ECO:0000313" key="13">
    <source>
        <dbReference type="Proteomes" id="UP001524587"/>
    </source>
</evidence>
<feature type="transmembrane region" description="Helical" evidence="10">
    <location>
        <begin position="172"/>
        <end position="197"/>
    </location>
</feature>
<dbReference type="PANTHER" id="PTHR10110">
    <property type="entry name" value="SODIUM/HYDROGEN EXCHANGER"/>
    <property type="match status" value="1"/>
</dbReference>
<keyword evidence="13" id="KW-1185">Reference proteome</keyword>
<feature type="transmembrane region" description="Helical" evidence="10">
    <location>
        <begin position="340"/>
        <end position="362"/>
    </location>
</feature>
<organism evidence="12 13">
    <name type="scientific">Endosaccharibacter trunci</name>
    <dbReference type="NCBI Taxonomy" id="2812733"/>
    <lineage>
        <taxon>Bacteria</taxon>
        <taxon>Pseudomonadati</taxon>
        <taxon>Pseudomonadota</taxon>
        <taxon>Alphaproteobacteria</taxon>
        <taxon>Acetobacterales</taxon>
        <taxon>Acetobacteraceae</taxon>
        <taxon>Endosaccharibacter</taxon>
    </lineage>
</organism>
<keyword evidence="7" id="KW-0406">Ion transport</keyword>
<dbReference type="Proteomes" id="UP001524587">
    <property type="component" value="Unassembled WGS sequence"/>
</dbReference>
<comment type="subcellular location">
    <subcellularLocation>
        <location evidence="1">Cell membrane</location>
        <topology evidence="1">Multi-pass membrane protein</topology>
    </subcellularLocation>
</comment>
<feature type="transmembrane region" description="Helical" evidence="10">
    <location>
        <begin position="261"/>
        <end position="279"/>
    </location>
</feature>
<evidence type="ECO:0000256" key="4">
    <source>
        <dbReference type="ARBA" id="ARBA00022692"/>
    </source>
</evidence>
<evidence type="ECO:0000256" key="3">
    <source>
        <dbReference type="ARBA" id="ARBA00022475"/>
    </source>
</evidence>
<evidence type="ECO:0000256" key="6">
    <source>
        <dbReference type="ARBA" id="ARBA00023053"/>
    </source>
</evidence>
<keyword evidence="5 10" id="KW-1133">Transmembrane helix</keyword>
<evidence type="ECO:0000256" key="7">
    <source>
        <dbReference type="ARBA" id="ARBA00023065"/>
    </source>
</evidence>
<proteinExistence type="predicted"/>
<evidence type="ECO:0000256" key="8">
    <source>
        <dbReference type="ARBA" id="ARBA00023136"/>
    </source>
</evidence>
<evidence type="ECO:0000256" key="10">
    <source>
        <dbReference type="SAM" id="Phobius"/>
    </source>
</evidence>
<keyword evidence="3" id="KW-1003">Cell membrane</keyword>
<protein>
    <submittedName>
        <fullName evidence="12">Sodium:proton antiporter</fullName>
    </submittedName>
</protein>
<dbReference type="Gene3D" id="6.10.140.1330">
    <property type="match status" value="1"/>
</dbReference>
<feature type="transmembrane region" description="Helical" evidence="10">
    <location>
        <begin position="209"/>
        <end position="226"/>
    </location>
</feature>
<reference evidence="12 13" key="1">
    <citation type="submission" date="2022-06" db="EMBL/GenBank/DDBJ databases">
        <title>Endosaccharibacter gen. nov., sp. nov., endophytic bacteria isolated from sugarcane.</title>
        <authorList>
            <person name="Pitiwittayakul N."/>
            <person name="Yukphan P."/>
            <person name="Charoenyingcharoen P."/>
            <person name="Tanasupawat S."/>
        </authorList>
    </citation>
    <scope>NUCLEOTIDE SEQUENCE [LARGE SCALE GENOMIC DNA]</scope>
    <source>
        <strain evidence="12 13">KSS8</strain>
    </source>
</reference>
<keyword evidence="2" id="KW-0813">Transport</keyword>
<dbReference type="InterPro" id="IPR018422">
    <property type="entry name" value="Cation/H_exchanger_CPA1"/>
</dbReference>
<evidence type="ECO:0000256" key="5">
    <source>
        <dbReference type="ARBA" id="ARBA00022989"/>
    </source>
</evidence>
<dbReference type="PANTHER" id="PTHR10110:SF86">
    <property type="entry name" value="SODIUM_HYDROGEN EXCHANGER 7"/>
    <property type="match status" value="1"/>
</dbReference>
<keyword evidence="9" id="KW-0739">Sodium transport</keyword>
<feature type="transmembrane region" description="Helical" evidence="10">
    <location>
        <begin position="374"/>
        <end position="395"/>
    </location>
</feature>
<dbReference type="Pfam" id="PF00999">
    <property type="entry name" value="Na_H_Exchanger"/>
    <property type="match status" value="1"/>
</dbReference>
<dbReference type="InterPro" id="IPR006153">
    <property type="entry name" value="Cation/H_exchanger_TM"/>
</dbReference>